<dbReference type="InterPro" id="IPR025965">
    <property type="entry name" value="FlgD/Vpr_Ig-like"/>
</dbReference>
<dbReference type="PANTHER" id="PTHR11532">
    <property type="entry name" value="PROTEASE M14 CARBOXYPEPTIDASE"/>
    <property type="match status" value="1"/>
</dbReference>
<evidence type="ECO:0000256" key="4">
    <source>
        <dbReference type="ARBA" id="ARBA00022801"/>
    </source>
</evidence>
<dbReference type="PROSITE" id="PS52035">
    <property type="entry name" value="PEPTIDASE_M14"/>
    <property type="match status" value="1"/>
</dbReference>
<dbReference type="Pfam" id="PF13860">
    <property type="entry name" value="FlgD_ig"/>
    <property type="match status" value="1"/>
</dbReference>
<dbReference type="PANTHER" id="PTHR11532:SF57">
    <property type="entry name" value="CARBOXYPEPTIDASE D, B"/>
    <property type="match status" value="1"/>
</dbReference>
<sequence>LHLDWLYQWGINIDDVRGLTATAYVDDAQFADLTDAGFEITAIPNQARRAFLASRQDRSREAYHTYETLTTELQQIATDNPSIVTLSSIGLTVQGRELWMMKISDNVEVDEPEPEFLYIATIHGDEPVGTELTIYLIRRLVRDYGGNPDITALIDNSEIWICPMYNPDGNAAGARNNAQGLDLNRNFPDPVDDPIDDPFGHPVEVQQMMYFYYDHNFLLGACFHTGALVVNYPWDSITETTPDHDMIHNLALGYSVRNPPMWNSPTFPNGVVLGWEWYVIHGGIQDWAYNWRNEVLYTIELNNVKWPNASQLAGLWDDNEESMLWLMEQVTMGVEGYVTDAVDGSPIEADFDVVEIGKPMWGEPIEGYYHRLLEAGTYTLEFSAFGYNTHTEPGVVVTAGTVPTQLDVAMNRTARFSISGLLTEAGSGMPLSGQVAVYRHDTGELFRVVEAGPATGAYDVEVPVAELDFVASSDDHVSVVETRNITGNEEIDFSLPIARGEVLLVLDSNTSDNFRADLADLEYLVTEETIFTTHPETWGDYDLVVWSAGSYKSPVATIAVRDALEAYVTGGGKLLVEGGEIGYDAAQSPGYPSFASTVLHISGFDTDNAGDLEVRPDQTGHALVTTPNALPGTLDITYDYFGDQDAVSPAGDATLIYGTASHPTDAGILVYDTPARSDGQIVFYAFDYAALTSPATAKDLLENTLEYLGAGAQGVAELPQTLRLSLSRPHPSVTRSGAVFAFSLPEAGRARVDVYDAGGRRVRTLLQGVAEAGSHLLTWDGRDERGADASAGVYFLKAVGAGQEVSRRLVVVE</sequence>
<feature type="active site" description="Proton donor/acceptor" evidence="7">
    <location>
        <position position="300"/>
    </location>
</feature>
<dbReference type="Gene3D" id="2.60.40.1120">
    <property type="entry name" value="Carboxypeptidase-like, regulatory domain"/>
    <property type="match status" value="1"/>
</dbReference>
<dbReference type="GO" id="GO:0004180">
    <property type="term" value="F:carboxypeptidase activity"/>
    <property type="evidence" value="ECO:0007669"/>
    <property type="project" value="UniProtKB-KW"/>
</dbReference>
<dbReference type="Pfam" id="PF00246">
    <property type="entry name" value="Peptidase_M14"/>
    <property type="match status" value="1"/>
</dbReference>
<dbReference type="SMART" id="SM00631">
    <property type="entry name" value="Zn_pept"/>
    <property type="match status" value="1"/>
</dbReference>
<dbReference type="Proteomes" id="UP001593833">
    <property type="component" value="Unassembled WGS sequence"/>
</dbReference>
<proteinExistence type="inferred from homology"/>
<reference evidence="9 10" key="1">
    <citation type="submission" date="2024-09" db="EMBL/GenBank/DDBJ databases">
        <authorList>
            <person name="D'Angelo T."/>
        </authorList>
    </citation>
    <scope>NUCLEOTIDE SEQUENCE [LARGE SCALE GENOMIC DNA]</scope>
    <source>
        <strain evidence="9">SAG AM-320-E07</strain>
    </source>
</reference>
<evidence type="ECO:0000313" key="9">
    <source>
        <dbReference type="EMBL" id="MFC1573454.1"/>
    </source>
</evidence>
<keyword evidence="3" id="KW-0479">Metal-binding</keyword>
<gene>
    <name evidence="9" type="ORF">ACFL6M_07650</name>
</gene>
<evidence type="ECO:0000256" key="3">
    <source>
        <dbReference type="ARBA" id="ARBA00022723"/>
    </source>
</evidence>
<dbReference type="InterPro" id="IPR057247">
    <property type="entry name" value="CARBOXYPEPT_ZN_2"/>
</dbReference>
<keyword evidence="10" id="KW-1185">Reference proteome</keyword>
<evidence type="ECO:0000313" key="10">
    <source>
        <dbReference type="Proteomes" id="UP001593833"/>
    </source>
</evidence>
<dbReference type="InterPro" id="IPR008969">
    <property type="entry name" value="CarboxyPept-like_regulatory"/>
</dbReference>
<comment type="caution">
    <text evidence="9">The sequence shown here is derived from an EMBL/GenBank/DDBJ whole genome shotgun (WGS) entry which is preliminary data.</text>
</comment>
<dbReference type="InterPro" id="IPR057246">
    <property type="entry name" value="CARBOXYPEPT_ZN_1"/>
</dbReference>
<dbReference type="Gene3D" id="2.60.40.4070">
    <property type="match status" value="1"/>
</dbReference>
<dbReference type="InterPro" id="IPR000834">
    <property type="entry name" value="Peptidase_M14"/>
</dbReference>
<comment type="similarity">
    <text evidence="2 7">Belongs to the peptidase M14 family.</text>
</comment>
<comment type="cofactor">
    <cofactor evidence="1">
        <name>Zn(2+)</name>
        <dbReference type="ChEBI" id="CHEBI:29105"/>
    </cofactor>
</comment>
<dbReference type="InterPro" id="IPR029062">
    <property type="entry name" value="Class_I_gatase-like"/>
</dbReference>
<organism evidence="9 10">
    <name type="scientific">Eiseniibacteriota bacterium</name>
    <dbReference type="NCBI Taxonomy" id="2212470"/>
    <lineage>
        <taxon>Bacteria</taxon>
        <taxon>Candidatus Eiseniibacteriota</taxon>
    </lineage>
</organism>
<dbReference type="PROSITE" id="PS00132">
    <property type="entry name" value="CARBOXYPEPT_ZN_1"/>
    <property type="match status" value="1"/>
</dbReference>
<evidence type="ECO:0000256" key="2">
    <source>
        <dbReference type="ARBA" id="ARBA00005988"/>
    </source>
</evidence>
<keyword evidence="9" id="KW-0121">Carboxypeptidase</keyword>
<dbReference type="SUPFAM" id="SSF53187">
    <property type="entry name" value="Zn-dependent exopeptidases"/>
    <property type="match status" value="1"/>
</dbReference>
<protein>
    <submittedName>
        <fullName evidence="9">M14 family zinc carboxypeptidase</fullName>
    </submittedName>
</protein>
<evidence type="ECO:0000256" key="5">
    <source>
        <dbReference type="ARBA" id="ARBA00022833"/>
    </source>
</evidence>
<keyword evidence="5" id="KW-0862">Zinc</keyword>
<evidence type="ECO:0000259" key="8">
    <source>
        <dbReference type="PROSITE" id="PS52035"/>
    </source>
</evidence>
<name>A0ABV6YMP3_UNCEI</name>
<feature type="domain" description="Peptidase M14" evidence="8">
    <location>
        <begin position="62"/>
        <end position="330"/>
    </location>
</feature>
<keyword evidence="9" id="KW-0645">Protease</keyword>
<keyword evidence="4" id="KW-0378">Hydrolase</keyword>
<evidence type="ECO:0000256" key="6">
    <source>
        <dbReference type="ARBA" id="ARBA00023180"/>
    </source>
</evidence>
<dbReference type="EMBL" id="JBHPKH010000170">
    <property type="protein sequence ID" value="MFC1573454.1"/>
    <property type="molecule type" value="Genomic_DNA"/>
</dbReference>
<evidence type="ECO:0000256" key="7">
    <source>
        <dbReference type="PROSITE-ProRule" id="PRU01379"/>
    </source>
</evidence>
<dbReference type="Gene3D" id="3.40.630.10">
    <property type="entry name" value="Zn peptidases"/>
    <property type="match status" value="1"/>
</dbReference>
<dbReference type="SUPFAM" id="SSF49464">
    <property type="entry name" value="Carboxypeptidase regulatory domain-like"/>
    <property type="match status" value="1"/>
</dbReference>
<evidence type="ECO:0000256" key="1">
    <source>
        <dbReference type="ARBA" id="ARBA00001947"/>
    </source>
</evidence>
<dbReference type="PROSITE" id="PS00133">
    <property type="entry name" value="CARBOXYPEPT_ZN_2"/>
    <property type="match status" value="1"/>
</dbReference>
<dbReference type="InterPro" id="IPR050753">
    <property type="entry name" value="Peptidase_M14_domain"/>
</dbReference>
<accession>A0ABV6YMP3</accession>
<keyword evidence="6" id="KW-0325">Glycoprotein</keyword>
<dbReference type="CDD" id="cd18173">
    <property type="entry name" value="M14_CP_bacteria"/>
    <property type="match status" value="1"/>
</dbReference>
<dbReference type="PRINTS" id="PR00765">
    <property type="entry name" value="CRBOXYPTASEA"/>
</dbReference>
<feature type="non-terminal residue" evidence="9">
    <location>
        <position position="1"/>
    </location>
</feature>
<dbReference type="SUPFAM" id="SSF52317">
    <property type="entry name" value="Class I glutamine amidotransferase-like"/>
    <property type="match status" value="1"/>
</dbReference>